<gene>
    <name evidence="1" type="ORF">NUH88_06260</name>
</gene>
<dbReference type="Gene3D" id="3.10.129.10">
    <property type="entry name" value="Hotdog Thioesterase"/>
    <property type="match status" value="2"/>
</dbReference>
<dbReference type="KEGG" id="naci:NUH88_06260"/>
<evidence type="ECO:0000313" key="2">
    <source>
        <dbReference type="Proteomes" id="UP001060336"/>
    </source>
</evidence>
<dbReference type="Pfam" id="PF13279">
    <property type="entry name" value="4HBT_2"/>
    <property type="match status" value="2"/>
</dbReference>
<protein>
    <submittedName>
        <fullName evidence="1">Thioesterase</fullName>
    </submittedName>
</protein>
<proteinExistence type="predicted"/>
<dbReference type="EMBL" id="CP102480">
    <property type="protein sequence ID" value="UUX51293.1"/>
    <property type="molecule type" value="Genomic_DNA"/>
</dbReference>
<reference evidence="1" key="1">
    <citation type="submission" date="2022-08" db="EMBL/GenBank/DDBJ databases">
        <title>Nisaea acidiphila sp. nov., isolated from a marine algal debris and emended description of the genus Nisaea Urios et al. 2008.</title>
        <authorList>
            <person name="Kwon K."/>
        </authorList>
    </citation>
    <scope>NUCLEOTIDE SEQUENCE</scope>
    <source>
        <strain evidence="1">MEBiC11861</strain>
    </source>
</reference>
<dbReference type="PANTHER" id="PTHR31793">
    <property type="entry name" value="4-HYDROXYBENZOYL-COA THIOESTERASE FAMILY MEMBER"/>
    <property type="match status" value="1"/>
</dbReference>
<sequence length="269" mass="30017">MSSDFEETFRGDVKAWECDVVEHFTVAYYYEKFEAAAWRFLRESGVDPREARTTDCYTRYHAELRKGDLFHIESALIQTGLRPVIAHKLYNSDTGTVCTTMEQTLDGASLPGSAAHWDGPVREERAPVKDSATWVRAGTDVVRPSDLDWTGKLGLGGLIHQFSGSGFHALASIGLSPTFLRENRRGFSTFEFQIEMDHWPEGGDLVHVESTVAHVGSSSIRLVHRLIDTTRGKRLAELGQFGVLLDLDTRKPTRLPEPVLEKVRALVGG</sequence>
<dbReference type="InterPro" id="IPR029069">
    <property type="entry name" value="HotDog_dom_sf"/>
</dbReference>
<dbReference type="AlphaFoldDB" id="A0A9J7B0T1"/>
<dbReference type="SUPFAM" id="SSF54637">
    <property type="entry name" value="Thioesterase/thiol ester dehydrase-isomerase"/>
    <property type="match status" value="2"/>
</dbReference>
<accession>A0A9J7B0T1</accession>
<name>A0A9J7B0T1_9PROT</name>
<evidence type="ECO:0000313" key="1">
    <source>
        <dbReference type="EMBL" id="UUX51293.1"/>
    </source>
</evidence>
<keyword evidence="2" id="KW-1185">Reference proteome</keyword>
<dbReference type="InterPro" id="IPR050563">
    <property type="entry name" value="4-hydroxybenzoyl-CoA_TE"/>
</dbReference>
<dbReference type="GO" id="GO:0047617">
    <property type="term" value="F:fatty acyl-CoA hydrolase activity"/>
    <property type="evidence" value="ECO:0007669"/>
    <property type="project" value="TreeGrafter"/>
</dbReference>
<dbReference type="RefSeq" id="WP_257770698.1">
    <property type="nucleotide sequence ID" value="NZ_CP102480.1"/>
</dbReference>
<dbReference type="Proteomes" id="UP001060336">
    <property type="component" value="Chromosome"/>
</dbReference>
<dbReference type="PANTHER" id="PTHR31793:SF2">
    <property type="entry name" value="BLR1345 PROTEIN"/>
    <property type="match status" value="1"/>
</dbReference>
<organism evidence="1 2">
    <name type="scientific">Nisaea acidiphila</name>
    <dbReference type="NCBI Taxonomy" id="1862145"/>
    <lineage>
        <taxon>Bacteria</taxon>
        <taxon>Pseudomonadati</taxon>
        <taxon>Pseudomonadota</taxon>
        <taxon>Alphaproteobacteria</taxon>
        <taxon>Rhodospirillales</taxon>
        <taxon>Thalassobaculaceae</taxon>
        <taxon>Nisaea</taxon>
    </lineage>
</organism>